<dbReference type="Pfam" id="PF13302">
    <property type="entry name" value="Acetyltransf_3"/>
    <property type="match status" value="1"/>
</dbReference>
<dbReference type="OrthoDB" id="9795199at2"/>
<keyword evidence="2" id="KW-0808">Transferase</keyword>
<dbReference type="Proteomes" id="UP000538666">
    <property type="component" value="Unassembled WGS sequence"/>
</dbReference>
<organism evidence="2 3">
    <name type="scientific">Silvibacterium bohemicum</name>
    <dbReference type="NCBI Taxonomy" id="1577686"/>
    <lineage>
        <taxon>Bacteria</taxon>
        <taxon>Pseudomonadati</taxon>
        <taxon>Acidobacteriota</taxon>
        <taxon>Terriglobia</taxon>
        <taxon>Terriglobales</taxon>
        <taxon>Acidobacteriaceae</taxon>
        <taxon>Silvibacterium</taxon>
    </lineage>
</organism>
<protein>
    <submittedName>
        <fullName evidence="2">RimJ/RimL family protein N-acetyltransferase</fullName>
    </submittedName>
</protein>
<name>A0A841K1W1_9BACT</name>
<keyword evidence="3" id="KW-1185">Reference proteome</keyword>
<dbReference type="SUPFAM" id="SSF55729">
    <property type="entry name" value="Acyl-CoA N-acyltransferases (Nat)"/>
    <property type="match status" value="1"/>
</dbReference>
<accession>A0A841K1W1</accession>
<dbReference type="Gene3D" id="3.40.630.30">
    <property type="match status" value="1"/>
</dbReference>
<sequence length="196" mass="22372">MAVTPITLEGQHVVLEPMRMEHLDELAAVGLEPSIWKWMPMRVESRADLQRWMEQALKQAAQGWALPFVTRAVADKRVVGSTRYMDIDARNRGLEIGGTWLAPAWRRTGINVEAKYLLMQHAFEELGAIRVALKTHHENLQSQTAIAALGAKQEGIFRNHMIMPDGSFRHSVWFSVTAEEWPGVKARLRERMARYS</sequence>
<evidence type="ECO:0000313" key="2">
    <source>
        <dbReference type="EMBL" id="MBB6144224.1"/>
    </source>
</evidence>
<dbReference type="CDD" id="cd04301">
    <property type="entry name" value="NAT_SF"/>
    <property type="match status" value="1"/>
</dbReference>
<evidence type="ECO:0000313" key="3">
    <source>
        <dbReference type="Proteomes" id="UP000538666"/>
    </source>
</evidence>
<dbReference type="InterPro" id="IPR000182">
    <property type="entry name" value="GNAT_dom"/>
</dbReference>
<feature type="domain" description="N-acetyltransferase" evidence="1">
    <location>
        <begin position="13"/>
        <end position="179"/>
    </location>
</feature>
<dbReference type="GO" id="GO:0016747">
    <property type="term" value="F:acyltransferase activity, transferring groups other than amino-acyl groups"/>
    <property type="evidence" value="ECO:0007669"/>
    <property type="project" value="InterPro"/>
</dbReference>
<evidence type="ECO:0000259" key="1">
    <source>
        <dbReference type="PROSITE" id="PS51186"/>
    </source>
</evidence>
<dbReference type="PANTHER" id="PTHR43610">
    <property type="entry name" value="BLL6696 PROTEIN"/>
    <property type="match status" value="1"/>
</dbReference>
<dbReference type="PANTHER" id="PTHR43610:SF1">
    <property type="entry name" value="N-ACETYLTRANSFERASE DOMAIN-CONTAINING PROTEIN"/>
    <property type="match status" value="1"/>
</dbReference>
<proteinExistence type="predicted"/>
<dbReference type="InterPro" id="IPR016181">
    <property type="entry name" value="Acyl_CoA_acyltransferase"/>
</dbReference>
<comment type="caution">
    <text evidence="2">The sequence shown here is derived from an EMBL/GenBank/DDBJ whole genome shotgun (WGS) entry which is preliminary data.</text>
</comment>
<dbReference type="PROSITE" id="PS51186">
    <property type="entry name" value="GNAT"/>
    <property type="match status" value="1"/>
</dbReference>
<dbReference type="AlphaFoldDB" id="A0A841K1W1"/>
<reference evidence="2 3" key="1">
    <citation type="submission" date="2020-08" db="EMBL/GenBank/DDBJ databases">
        <title>Genomic Encyclopedia of Type Strains, Phase IV (KMG-IV): sequencing the most valuable type-strain genomes for metagenomic binning, comparative biology and taxonomic classification.</title>
        <authorList>
            <person name="Goeker M."/>
        </authorList>
    </citation>
    <scope>NUCLEOTIDE SEQUENCE [LARGE SCALE GENOMIC DNA]</scope>
    <source>
        <strain evidence="2 3">DSM 103733</strain>
    </source>
</reference>
<gene>
    <name evidence="2" type="ORF">HNQ77_002176</name>
</gene>
<dbReference type="RefSeq" id="WP_050059118.1">
    <property type="nucleotide sequence ID" value="NZ_JACHEK010000004.1"/>
</dbReference>
<dbReference type="EMBL" id="JACHEK010000004">
    <property type="protein sequence ID" value="MBB6144224.1"/>
    <property type="molecule type" value="Genomic_DNA"/>
</dbReference>